<protein>
    <submittedName>
        <fullName evidence="1">Uncharacterized protein</fullName>
    </submittedName>
</protein>
<proteinExistence type="predicted"/>
<name>A0A644Y1P6_9ZZZZ</name>
<reference evidence="1" key="1">
    <citation type="submission" date="2019-08" db="EMBL/GenBank/DDBJ databases">
        <authorList>
            <person name="Kucharzyk K."/>
            <person name="Murdoch R.W."/>
            <person name="Higgins S."/>
            <person name="Loffler F."/>
        </authorList>
    </citation>
    <scope>NUCLEOTIDE SEQUENCE</scope>
</reference>
<accession>A0A644Y1P6</accession>
<comment type="caution">
    <text evidence="1">The sequence shown here is derived from an EMBL/GenBank/DDBJ whole genome shotgun (WGS) entry which is preliminary data.</text>
</comment>
<dbReference type="Gene3D" id="3.40.50.10310">
    <property type="entry name" value="Creatininase"/>
    <property type="match status" value="1"/>
</dbReference>
<dbReference type="AlphaFoldDB" id="A0A644Y1P6"/>
<gene>
    <name evidence="1" type="ORF">SDC9_68507</name>
</gene>
<sequence>MAVNPAFVERDLIADQMLINDAGDALPTNGFDFVRFKGVNVELPRDVHHYSHNGWIGPDHPKDATEAWGREMLQATADYIVNFLDEFRRIPLPDSIGKL</sequence>
<evidence type="ECO:0000313" key="1">
    <source>
        <dbReference type="EMBL" id="MPM22057.1"/>
    </source>
</evidence>
<dbReference type="EMBL" id="VSSQ01003726">
    <property type="protein sequence ID" value="MPM22057.1"/>
    <property type="molecule type" value="Genomic_DNA"/>
</dbReference>
<organism evidence="1">
    <name type="scientific">bioreactor metagenome</name>
    <dbReference type="NCBI Taxonomy" id="1076179"/>
    <lineage>
        <taxon>unclassified sequences</taxon>
        <taxon>metagenomes</taxon>
        <taxon>ecological metagenomes</taxon>
    </lineage>
</organism>
<dbReference type="InterPro" id="IPR024087">
    <property type="entry name" value="Creatininase-like_sf"/>
</dbReference>
<dbReference type="SUPFAM" id="SSF102215">
    <property type="entry name" value="Creatininase"/>
    <property type="match status" value="1"/>
</dbReference>